<dbReference type="Proteomes" id="UP000064893">
    <property type="component" value="Chromosome"/>
</dbReference>
<reference evidence="5 6" key="1">
    <citation type="submission" date="2015-11" db="EMBL/GenBank/DDBJ databases">
        <title>Description and complete genome sequence of a novel strain predominating in hypersaline microbial mats and representing a new family of the Bacteriodetes phylum.</title>
        <authorList>
            <person name="Spring S."/>
            <person name="Bunk B."/>
            <person name="Sproer C."/>
            <person name="Klenk H.-P."/>
        </authorList>
    </citation>
    <scope>NUCLEOTIDE SEQUENCE [LARGE SCALE GENOMIC DNA]</scope>
    <source>
        <strain evidence="5 6">L21-Spi-D4</strain>
    </source>
</reference>
<dbReference type="OrthoDB" id="9775296at2"/>
<protein>
    <submittedName>
        <fullName evidence="5">Putative oxidoreductase</fullName>
        <ecNumber evidence="5">1.-.-.-</ecNumber>
    </submittedName>
</protein>
<evidence type="ECO:0000313" key="5">
    <source>
        <dbReference type="EMBL" id="ALO14009.1"/>
    </source>
</evidence>
<dbReference type="PRINTS" id="PR00081">
    <property type="entry name" value="GDHRDH"/>
</dbReference>
<evidence type="ECO:0000256" key="1">
    <source>
        <dbReference type="ARBA" id="ARBA00006484"/>
    </source>
</evidence>
<dbReference type="PANTHER" id="PTHR43391:SF14">
    <property type="entry name" value="DEHYDROGENASE_REDUCTASE SDR FAMILY PROTEIN 7-LIKE"/>
    <property type="match status" value="1"/>
</dbReference>
<organism evidence="5 6">
    <name type="scientific">Salinivirga cyanobacteriivorans</name>
    <dbReference type="NCBI Taxonomy" id="1307839"/>
    <lineage>
        <taxon>Bacteria</taxon>
        <taxon>Pseudomonadati</taxon>
        <taxon>Bacteroidota</taxon>
        <taxon>Bacteroidia</taxon>
        <taxon>Bacteroidales</taxon>
        <taxon>Salinivirgaceae</taxon>
        <taxon>Salinivirga</taxon>
    </lineage>
</organism>
<gene>
    <name evidence="5" type="ORF">L21SP5_00330</name>
</gene>
<keyword evidence="3 5" id="KW-0560">Oxidoreductase</keyword>
<dbReference type="Gene3D" id="3.40.50.720">
    <property type="entry name" value="NAD(P)-binding Rossmann-like Domain"/>
    <property type="match status" value="1"/>
</dbReference>
<dbReference type="SUPFAM" id="SSF51735">
    <property type="entry name" value="NAD(P)-binding Rossmann-fold domains"/>
    <property type="match status" value="1"/>
</dbReference>
<proteinExistence type="inferred from homology"/>
<evidence type="ECO:0000313" key="6">
    <source>
        <dbReference type="Proteomes" id="UP000064893"/>
    </source>
</evidence>
<dbReference type="EMBL" id="CP013118">
    <property type="protein sequence ID" value="ALO14009.1"/>
    <property type="molecule type" value="Genomic_DNA"/>
</dbReference>
<evidence type="ECO:0000256" key="4">
    <source>
        <dbReference type="RuleBase" id="RU000363"/>
    </source>
</evidence>
<evidence type="ECO:0000256" key="3">
    <source>
        <dbReference type="ARBA" id="ARBA00023002"/>
    </source>
</evidence>
<dbReference type="PRINTS" id="PR00080">
    <property type="entry name" value="SDRFAMILY"/>
</dbReference>
<dbReference type="AlphaFoldDB" id="A0A0S2HVE0"/>
<dbReference type="PANTHER" id="PTHR43391">
    <property type="entry name" value="RETINOL DEHYDROGENASE-RELATED"/>
    <property type="match status" value="1"/>
</dbReference>
<dbReference type="PATRIC" id="fig|1307839.3.peg.363"/>
<evidence type="ECO:0000256" key="2">
    <source>
        <dbReference type="ARBA" id="ARBA00022857"/>
    </source>
</evidence>
<comment type="similarity">
    <text evidence="1 4">Belongs to the short-chain dehydrogenases/reductases (SDR) family.</text>
</comment>
<sequence length="232" mass="25222">MEKLNIVVTGVGGDIGYEIILALQNLENVHVYAYSRKPEKLHNYFSDKANITLAAIDLDELVRNPENSKDLGLPERIDVLINNAGFLNKKPFEAYAAIEIQHLVNVNFTGTMLLTQLCLPRMKTSPKAHIVNISSMGGVQGSAKFPGLAVYAASKAAIAGFTEVLAEEYKSTGIHVNCLALGAVKTKMFNEAFPGQQAPQLPNETAAYIVDFAVNQRNFFNGKIIPVATTTP</sequence>
<dbReference type="KEGG" id="blq:L21SP5_00330"/>
<keyword evidence="2" id="KW-0521">NADP</keyword>
<dbReference type="STRING" id="1307839.L21SP5_00330"/>
<dbReference type="Pfam" id="PF00106">
    <property type="entry name" value="adh_short"/>
    <property type="match status" value="1"/>
</dbReference>
<accession>A0A0S2HVE0</accession>
<keyword evidence="6" id="KW-1185">Reference proteome</keyword>
<dbReference type="GO" id="GO:0016491">
    <property type="term" value="F:oxidoreductase activity"/>
    <property type="evidence" value="ECO:0007669"/>
    <property type="project" value="UniProtKB-KW"/>
</dbReference>
<dbReference type="CDD" id="cd05233">
    <property type="entry name" value="SDR_c"/>
    <property type="match status" value="1"/>
</dbReference>
<dbReference type="InterPro" id="IPR036291">
    <property type="entry name" value="NAD(P)-bd_dom_sf"/>
</dbReference>
<dbReference type="RefSeq" id="WP_057951600.1">
    <property type="nucleotide sequence ID" value="NZ_CP013118.1"/>
</dbReference>
<dbReference type="InterPro" id="IPR002347">
    <property type="entry name" value="SDR_fam"/>
</dbReference>
<dbReference type="EC" id="1.-.-.-" evidence="5"/>
<name>A0A0S2HVE0_9BACT</name>